<accession>A0A3P2EKC3</accession>
<organism evidence="1 2">
    <name type="scientific">Klebsiella pneumoniae</name>
    <dbReference type="NCBI Taxonomy" id="573"/>
    <lineage>
        <taxon>Bacteria</taxon>
        <taxon>Pseudomonadati</taxon>
        <taxon>Pseudomonadota</taxon>
        <taxon>Gammaproteobacteria</taxon>
        <taxon>Enterobacterales</taxon>
        <taxon>Enterobacteriaceae</taxon>
        <taxon>Klebsiella/Raoultella group</taxon>
        <taxon>Klebsiella</taxon>
        <taxon>Klebsiella pneumoniae complex</taxon>
    </lineage>
</organism>
<name>A0A3P2EKC3_KLEPN</name>
<evidence type="ECO:0000313" key="2">
    <source>
        <dbReference type="Proteomes" id="UP000272440"/>
    </source>
</evidence>
<proteinExistence type="predicted"/>
<reference evidence="1 2" key="1">
    <citation type="journal article" date="2019" name="Antimicrob. Agents Chemother.">
        <title>Applying Rapid Whole Genome Sequencing to Predict Phenotypic Antimicrobial Susceptibility Testing Results Among Carbapenem-Resistant Klebsiella pneumoniae Clinical Isolates.</title>
        <authorList>
            <person name="Tamma P.D."/>
            <person name="Fan Y."/>
            <person name="Bergman Y."/>
            <person name="Pertea G."/>
            <person name="Kazmi A."/>
            <person name="Lewis S."/>
            <person name="Carroll K.C."/>
            <person name="Schatz M.C."/>
            <person name="Timp W."/>
            <person name="Simner P.J."/>
        </authorList>
    </citation>
    <scope>NUCLEOTIDE SEQUENCE [LARGE SCALE GENOMIC DNA]</scope>
    <source>
        <strain evidence="1 2">KLPN_33</strain>
    </source>
</reference>
<gene>
    <name evidence="1" type="ORF">EAO28_01945</name>
</gene>
<evidence type="ECO:0000313" key="1">
    <source>
        <dbReference type="EMBL" id="RRE44157.1"/>
    </source>
</evidence>
<protein>
    <submittedName>
        <fullName evidence="1">Uncharacterized protein</fullName>
    </submittedName>
</protein>
<dbReference type="EMBL" id="RCZY01000002">
    <property type="protein sequence ID" value="RRE44157.1"/>
    <property type="molecule type" value="Genomic_DNA"/>
</dbReference>
<sequence length="62" mass="6867">MLSQVNATSSDGRCAPYCLTSFFELLHSTIDSYDAGFVESAFFLRSPDQLLPLLRHPTVSGR</sequence>
<dbReference type="AlphaFoldDB" id="A0A3P2EKC3"/>
<dbReference type="Proteomes" id="UP000272440">
    <property type="component" value="Unassembled WGS sequence"/>
</dbReference>
<comment type="caution">
    <text evidence="1">The sequence shown here is derived from an EMBL/GenBank/DDBJ whole genome shotgun (WGS) entry which is preliminary data.</text>
</comment>